<sequence>MLVPAVLHSAKRTQAAGPRVTRARPVCSTGRAEFVLVHALKKIQPSRLPTPRSRAARTSQAILMARSGHASLRSLERYVNPGVDAVAAHVAGKDLNRRRRT</sequence>
<dbReference type="EMBL" id="BONG01000025">
    <property type="protein sequence ID" value="GIF90648.1"/>
    <property type="molecule type" value="Genomic_DNA"/>
</dbReference>
<dbReference type="Proteomes" id="UP000619293">
    <property type="component" value="Unassembled WGS sequence"/>
</dbReference>
<organism evidence="1 2">
    <name type="scientific">Catellatospora chokoriensis</name>
    <dbReference type="NCBI Taxonomy" id="310353"/>
    <lineage>
        <taxon>Bacteria</taxon>
        <taxon>Bacillati</taxon>
        <taxon>Actinomycetota</taxon>
        <taxon>Actinomycetes</taxon>
        <taxon>Micromonosporales</taxon>
        <taxon>Micromonosporaceae</taxon>
        <taxon>Catellatospora</taxon>
    </lineage>
</organism>
<accession>A0A8J3K5I2</accession>
<evidence type="ECO:0000313" key="1">
    <source>
        <dbReference type="EMBL" id="GIF90648.1"/>
    </source>
</evidence>
<gene>
    <name evidence="1" type="ORF">Cch02nite_40920</name>
</gene>
<protein>
    <submittedName>
        <fullName evidence="1">Uncharacterized protein</fullName>
    </submittedName>
</protein>
<name>A0A8J3K5I2_9ACTN</name>
<dbReference type="AlphaFoldDB" id="A0A8J3K5I2"/>
<keyword evidence="2" id="KW-1185">Reference proteome</keyword>
<proteinExistence type="predicted"/>
<comment type="caution">
    <text evidence="1">The sequence shown here is derived from an EMBL/GenBank/DDBJ whole genome shotgun (WGS) entry which is preliminary data.</text>
</comment>
<reference evidence="1 2" key="1">
    <citation type="submission" date="2021-01" db="EMBL/GenBank/DDBJ databases">
        <title>Whole genome shotgun sequence of Catellatospora chokoriensis NBRC 107358.</title>
        <authorList>
            <person name="Komaki H."/>
            <person name="Tamura T."/>
        </authorList>
    </citation>
    <scope>NUCLEOTIDE SEQUENCE [LARGE SCALE GENOMIC DNA]</scope>
    <source>
        <strain evidence="1 2">NBRC 107358</strain>
    </source>
</reference>
<evidence type="ECO:0000313" key="2">
    <source>
        <dbReference type="Proteomes" id="UP000619293"/>
    </source>
</evidence>